<proteinExistence type="predicted"/>
<evidence type="ECO:0000313" key="1">
    <source>
        <dbReference type="EMBL" id="MDT0341447.1"/>
    </source>
</evidence>
<keyword evidence="2" id="KW-1185">Reference proteome</keyword>
<name>A0ABU2MIM3_9ACTN</name>
<reference evidence="2" key="1">
    <citation type="submission" date="2023-07" db="EMBL/GenBank/DDBJ databases">
        <title>30 novel species of actinomycetes from the DSMZ collection.</title>
        <authorList>
            <person name="Nouioui I."/>
        </authorList>
    </citation>
    <scope>NUCLEOTIDE SEQUENCE [LARGE SCALE GENOMIC DNA]</scope>
    <source>
        <strain evidence="2">DSM 44938</strain>
    </source>
</reference>
<organism evidence="1 2">
    <name type="scientific">Streptomyces litchfieldiae</name>
    <dbReference type="NCBI Taxonomy" id="3075543"/>
    <lineage>
        <taxon>Bacteria</taxon>
        <taxon>Bacillati</taxon>
        <taxon>Actinomycetota</taxon>
        <taxon>Actinomycetes</taxon>
        <taxon>Kitasatosporales</taxon>
        <taxon>Streptomycetaceae</taxon>
        <taxon>Streptomyces</taxon>
    </lineage>
</organism>
<evidence type="ECO:0000313" key="2">
    <source>
        <dbReference type="Proteomes" id="UP001183246"/>
    </source>
</evidence>
<dbReference type="RefSeq" id="WP_311702573.1">
    <property type="nucleotide sequence ID" value="NZ_JAVREL010000001.1"/>
</dbReference>
<protein>
    <submittedName>
        <fullName evidence="1">Uncharacterized protein</fullName>
    </submittedName>
</protein>
<comment type="caution">
    <text evidence="1">The sequence shown here is derived from an EMBL/GenBank/DDBJ whole genome shotgun (WGS) entry which is preliminary data.</text>
</comment>
<dbReference type="EMBL" id="JAVREL010000001">
    <property type="protein sequence ID" value="MDT0341447.1"/>
    <property type="molecule type" value="Genomic_DNA"/>
</dbReference>
<sequence>MYGNAAGTNRPLPVNGEWTPTDCVVTLPEAGVYLVTLPEAGVYRVTGRAVGQICATARFSTNVWVSFGLQRDDATVLVGYGLVQHQYGFPAAGNGYQACHSGQGSISVNVVMGDRATIRVVGVAEGRVAAESTIERVELRAPRITWNKMPD</sequence>
<accession>A0ABU2MIM3</accession>
<dbReference type="Proteomes" id="UP001183246">
    <property type="component" value="Unassembled WGS sequence"/>
</dbReference>
<gene>
    <name evidence="1" type="ORF">RM590_02085</name>
</gene>